<sequence>MHHVFPIKLFDTSLPSLTGVVTCWFPDTDDRRSCEEVYNQICFGPQGHSPTGQDLIINANSFDMGVRVVSDDVSLDPVDSERLRLGDGGEVLVGRSTVTLMSGSDLFHHSISSKISMHHSIFSTTPSEPSASPVSLDPSPPTTTSALISPTP</sequence>
<reference evidence="2 3" key="1">
    <citation type="journal article" date="2019" name="G3 (Bethesda)">
        <title>Sequencing of a Wild Apple (Malus baccata) Genome Unravels the Differences Between Cultivated and Wild Apple Species Regarding Disease Resistance and Cold Tolerance.</title>
        <authorList>
            <person name="Chen X."/>
        </authorList>
    </citation>
    <scope>NUCLEOTIDE SEQUENCE [LARGE SCALE GENOMIC DNA]</scope>
    <source>
        <strain evidence="3">cv. Shandingzi</strain>
        <tissue evidence="2">Leaves</tissue>
    </source>
</reference>
<keyword evidence="3" id="KW-1185">Reference proteome</keyword>
<dbReference type="AlphaFoldDB" id="A0A540MGF5"/>
<feature type="compositionally biased region" description="Polar residues" evidence="1">
    <location>
        <begin position="142"/>
        <end position="152"/>
    </location>
</feature>
<feature type="compositionally biased region" description="Polar residues" evidence="1">
    <location>
        <begin position="124"/>
        <end position="133"/>
    </location>
</feature>
<evidence type="ECO:0000313" key="2">
    <source>
        <dbReference type="EMBL" id="TQD97840.1"/>
    </source>
</evidence>
<accession>A0A540MGF5</accession>
<name>A0A540MGF5_MALBA</name>
<gene>
    <name evidence="2" type="ORF">C1H46_016535</name>
</gene>
<feature type="region of interest" description="Disordered" evidence="1">
    <location>
        <begin position="121"/>
        <end position="152"/>
    </location>
</feature>
<protein>
    <submittedName>
        <fullName evidence="2">Uncharacterized protein</fullName>
    </submittedName>
</protein>
<proteinExistence type="predicted"/>
<dbReference type="Proteomes" id="UP000315295">
    <property type="component" value="Unassembled WGS sequence"/>
</dbReference>
<dbReference type="EMBL" id="VIEB01000262">
    <property type="protein sequence ID" value="TQD97840.1"/>
    <property type="molecule type" value="Genomic_DNA"/>
</dbReference>
<organism evidence="2 3">
    <name type="scientific">Malus baccata</name>
    <name type="common">Siberian crab apple</name>
    <name type="synonym">Pyrus baccata</name>
    <dbReference type="NCBI Taxonomy" id="106549"/>
    <lineage>
        <taxon>Eukaryota</taxon>
        <taxon>Viridiplantae</taxon>
        <taxon>Streptophyta</taxon>
        <taxon>Embryophyta</taxon>
        <taxon>Tracheophyta</taxon>
        <taxon>Spermatophyta</taxon>
        <taxon>Magnoliopsida</taxon>
        <taxon>eudicotyledons</taxon>
        <taxon>Gunneridae</taxon>
        <taxon>Pentapetalae</taxon>
        <taxon>rosids</taxon>
        <taxon>fabids</taxon>
        <taxon>Rosales</taxon>
        <taxon>Rosaceae</taxon>
        <taxon>Amygdaloideae</taxon>
        <taxon>Maleae</taxon>
        <taxon>Malus</taxon>
    </lineage>
</organism>
<comment type="caution">
    <text evidence="2">The sequence shown here is derived from an EMBL/GenBank/DDBJ whole genome shotgun (WGS) entry which is preliminary data.</text>
</comment>
<evidence type="ECO:0000256" key="1">
    <source>
        <dbReference type="SAM" id="MobiDB-lite"/>
    </source>
</evidence>
<evidence type="ECO:0000313" key="3">
    <source>
        <dbReference type="Proteomes" id="UP000315295"/>
    </source>
</evidence>